<dbReference type="Gene3D" id="2.40.160.20">
    <property type="match status" value="1"/>
</dbReference>
<protein>
    <submittedName>
        <fullName evidence="4">Outer membrane protein</fullName>
    </submittedName>
</protein>
<evidence type="ECO:0000259" key="3">
    <source>
        <dbReference type="Pfam" id="PF13505"/>
    </source>
</evidence>
<dbReference type="AlphaFoldDB" id="A0A8J3DMZ4"/>
<dbReference type="EMBL" id="BMZO01000002">
    <property type="protein sequence ID" value="GHC65168.1"/>
    <property type="molecule type" value="Genomic_DNA"/>
</dbReference>
<evidence type="ECO:0000313" key="4">
    <source>
        <dbReference type="EMBL" id="GHC65168.1"/>
    </source>
</evidence>
<reference evidence="4" key="2">
    <citation type="submission" date="2020-09" db="EMBL/GenBank/DDBJ databases">
        <authorList>
            <person name="Sun Q."/>
            <person name="Kim S."/>
        </authorList>
    </citation>
    <scope>NUCLEOTIDE SEQUENCE</scope>
    <source>
        <strain evidence="4">KCTC 42097</strain>
    </source>
</reference>
<gene>
    <name evidence="4" type="ORF">GCM10010136_07720</name>
</gene>
<name>A0A8J3DMZ4_9HYPH</name>
<evidence type="ECO:0000256" key="2">
    <source>
        <dbReference type="SAM" id="SignalP"/>
    </source>
</evidence>
<feature type="chain" id="PRO_5035154925" evidence="2">
    <location>
        <begin position="26"/>
        <end position="194"/>
    </location>
</feature>
<dbReference type="RefSeq" id="WP_189488068.1">
    <property type="nucleotide sequence ID" value="NZ_BMZO01000002.1"/>
</dbReference>
<proteinExistence type="predicted"/>
<accession>A0A8J3DMZ4</accession>
<reference evidence="4" key="1">
    <citation type="journal article" date="2014" name="Int. J. Syst. Evol. Microbiol.">
        <title>Complete genome sequence of Corynebacterium casei LMG S-19264T (=DSM 44701T), isolated from a smear-ripened cheese.</title>
        <authorList>
            <consortium name="US DOE Joint Genome Institute (JGI-PGF)"/>
            <person name="Walter F."/>
            <person name="Albersmeier A."/>
            <person name="Kalinowski J."/>
            <person name="Ruckert C."/>
        </authorList>
    </citation>
    <scope>NUCLEOTIDE SEQUENCE</scope>
    <source>
        <strain evidence="4">KCTC 42097</strain>
    </source>
</reference>
<feature type="domain" description="Outer membrane protein beta-barrel" evidence="3">
    <location>
        <begin position="14"/>
        <end position="194"/>
    </location>
</feature>
<organism evidence="4 5">
    <name type="scientific">Limoniibacter endophyticus</name>
    <dbReference type="NCBI Taxonomy" id="1565040"/>
    <lineage>
        <taxon>Bacteria</taxon>
        <taxon>Pseudomonadati</taxon>
        <taxon>Pseudomonadota</taxon>
        <taxon>Alphaproteobacteria</taxon>
        <taxon>Hyphomicrobiales</taxon>
        <taxon>Bartonellaceae</taxon>
        <taxon>Limoniibacter</taxon>
    </lineage>
</organism>
<dbReference type="Proteomes" id="UP000641137">
    <property type="component" value="Unassembled WGS sequence"/>
</dbReference>
<dbReference type="Pfam" id="PF13505">
    <property type="entry name" value="OMP_b-brl"/>
    <property type="match status" value="1"/>
</dbReference>
<keyword evidence="1 2" id="KW-0732">Signal</keyword>
<feature type="signal peptide" evidence="2">
    <location>
        <begin position="1"/>
        <end position="25"/>
    </location>
</feature>
<keyword evidence="5" id="KW-1185">Reference proteome</keyword>
<evidence type="ECO:0000256" key="1">
    <source>
        <dbReference type="ARBA" id="ARBA00022729"/>
    </source>
</evidence>
<sequence length="194" mass="19940">MAFSPFAYVAAAAIVLIGSAVPVTAQDLGGSQARFSGTYVGANVGVASRRFPNMTSGTALTGGVQAGFTHQAGPLVVGGELDLGHAGGQKLHSSEGVVRQDWNGAAKLKAGIALGDTLLFGTGGFGLAKMRGSRDGGTWEEAKILGAGVEQSIGEGRSIKVEYQRSRFDDIKTPTGRPVDVTSHAVKAGMNFRF</sequence>
<dbReference type="SUPFAM" id="SSF56925">
    <property type="entry name" value="OMPA-like"/>
    <property type="match status" value="1"/>
</dbReference>
<dbReference type="InterPro" id="IPR011250">
    <property type="entry name" value="OMP/PagP_B-barrel"/>
</dbReference>
<dbReference type="InterPro" id="IPR027385">
    <property type="entry name" value="Beta-barrel_OMP"/>
</dbReference>
<comment type="caution">
    <text evidence="4">The sequence shown here is derived from an EMBL/GenBank/DDBJ whole genome shotgun (WGS) entry which is preliminary data.</text>
</comment>
<evidence type="ECO:0000313" key="5">
    <source>
        <dbReference type="Proteomes" id="UP000641137"/>
    </source>
</evidence>